<dbReference type="GO" id="GO:0003723">
    <property type="term" value="F:RNA binding"/>
    <property type="evidence" value="ECO:0007669"/>
    <property type="project" value="InterPro"/>
</dbReference>
<gene>
    <name evidence="4" type="ORF">G4V39_10480</name>
</gene>
<evidence type="ECO:0000313" key="4">
    <source>
        <dbReference type="EMBL" id="QIJ72911.1"/>
    </source>
</evidence>
<dbReference type="PROSITE" id="PS01129">
    <property type="entry name" value="PSI_RLU"/>
    <property type="match status" value="1"/>
</dbReference>
<reference evidence="4 5" key="1">
    <citation type="submission" date="2020-02" db="EMBL/GenBank/DDBJ databases">
        <title>Genome analysis of Thermosulfuriphilus ammonigenes ST65T, an anaerobic thermophilic chemolithoautotrophic bacterium isolated from a deep-sea hydrothermal vent.</title>
        <authorList>
            <person name="Slobodkina G."/>
            <person name="Allioux M."/>
            <person name="Merkel A."/>
            <person name="Alain K."/>
            <person name="Jebbar M."/>
            <person name="Slobodkin A."/>
        </authorList>
    </citation>
    <scope>NUCLEOTIDE SEQUENCE [LARGE SCALE GENOMIC DNA]</scope>
    <source>
        <strain evidence="4 5">ST65</strain>
    </source>
</reference>
<proteinExistence type="inferred from homology"/>
<comment type="similarity">
    <text evidence="1">Belongs to the pseudouridine synthase RluA family.</text>
</comment>
<dbReference type="InterPro" id="IPR020103">
    <property type="entry name" value="PsdUridine_synth_cat_dom_sf"/>
</dbReference>
<dbReference type="InterPro" id="IPR006224">
    <property type="entry name" value="PsdUridine_synth_RluA-like_CS"/>
</dbReference>
<dbReference type="GO" id="GO:0000455">
    <property type="term" value="P:enzyme-directed rRNA pseudouridine synthesis"/>
    <property type="evidence" value="ECO:0007669"/>
    <property type="project" value="TreeGrafter"/>
</dbReference>
<sequence>MILYEDNHLLVVNKPTGLLSQGDITGEKSLFSLAKSYLKEAYKKPGNVYLGLVHRLDRVTSGVVVLAKTSKAARRLVEQFKKKEVVKTYLAVVRGDPPNYGRLEGYLLYDDFRRKVLVFWKPRSGAKEASLEFRVLRKDRGQSLLEVRPLTGRKHQIRALLASAGWPIVGDRRYGLKSGGPILLHAFCIELVHPVRKEKLLFIAPLPGYWPPRLRPEKEG</sequence>
<accession>A0A6G7PZG1</accession>
<feature type="domain" description="Pseudouridine synthase RsuA/RluA-like" evidence="3">
    <location>
        <begin position="8"/>
        <end position="163"/>
    </location>
</feature>
<protein>
    <submittedName>
        <fullName evidence="4">RluA family pseudouridine synthase</fullName>
    </submittedName>
</protein>
<dbReference type="Pfam" id="PF00849">
    <property type="entry name" value="PseudoU_synth_2"/>
    <property type="match status" value="1"/>
</dbReference>
<dbReference type="GO" id="GO:0140098">
    <property type="term" value="F:catalytic activity, acting on RNA"/>
    <property type="evidence" value="ECO:0007669"/>
    <property type="project" value="UniProtKB-ARBA"/>
</dbReference>
<dbReference type="EMBL" id="CP048877">
    <property type="protein sequence ID" value="QIJ72911.1"/>
    <property type="molecule type" value="Genomic_DNA"/>
</dbReference>
<organism evidence="4 5">
    <name type="scientific">Thermosulfuriphilus ammonigenes</name>
    <dbReference type="NCBI Taxonomy" id="1936021"/>
    <lineage>
        <taxon>Bacteria</taxon>
        <taxon>Pseudomonadati</taxon>
        <taxon>Thermodesulfobacteriota</taxon>
        <taxon>Thermodesulfobacteria</taxon>
        <taxon>Thermodesulfobacteriales</taxon>
        <taxon>Thermodesulfobacteriaceae</taxon>
        <taxon>Thermosulfuriphilus</taxon>
    </lineage>
</organism>
<dbReference type="SUPFAM" id="SSF55120">
    <property type="entry name" value="Pseudouridine synthase"/>
    <property type="match status" value="1"/>
</dbReference>
<evidence type="ECO:0000256" key="2">
    <source>
        <dbReference type="ARBA" id="ARBA00023235"/>
    </source>
</evidence>
<dbReference type="Proteomes" id="UP000502179">
    <property type="component" value="Chromosome"/>
</dbReference>
<evidence type="ECO:0000256" key="1">
    <source>
        <dbReference type="ARBA" id="ARBA00010876"/>
    </source>
</evidence>
<evidence type="ECO:0000259" key="3">
    <source>
        <dbReference type="Pfam" id="PF00849"/>
    </source>
</evidence>
<dbReference type="PANTHER" id="PTHR21600">
    <property type="entry name" value="MITOCHONDRIAL RNA PSEUDOURIDINE SYNTHASE"/>
    <property type="match status" value="1"/>
</dbReference>
<name>A0A6G7PZG1_9BACT</name>
<dbReference type="AlphaFoldDB" id="A0A6G7PZG1"/>
<dbReference type="Gene3D" id="3.30.2350.10">
    <property type="entry name" value="Pseudouridine synthase"/>
    <property type="match status" value="1"/>
</dbReference>
<dbReference type="InterPro" id="IPR006145">
    <property type="entry name" value="PsdUridine_synth_RsuA/RluA"/>
</dbReference>
<dbReference type="CDD" id="cd02869">
    <property type="entry name" value="PseudoU_synth_RluA_like"/>
    <property type="match status" value="1"/>
</dbReference>
<dbReference type="KEGG" id="tav:G4V39_10480"/>
<dbReference type="InterPro" id="IPR050188">
    <property type="entry name" value="RluA_PseudoU_synthase"/>
</dbReference>
<dbReference type="PANTHER" id="PTHR21600:SF44">
    <property type="entry name" value="RIBOSOMAL LARGE SUBUNIT PSEUDOURIDINE SYNTHASE D"/>
    <property type="match status" value="1"/>
</dbReference>
<dbReference type="GO" id="GO:0009982">
    <property type="term" value="F:pseudouridine synthase activity"/>
    <property type="evidence" value="ECO:0007669"/>
    <property type="project" value="InterPro"/>
</dbReference>
<evidence type="ECO:0000313" key="5">
    <source>
        <dbReference type="Proteomes" id="UP000502179"/>
    </source>
</evidence>
<keyword evidence="2" id="KW-0413">Isomerase</keyword>
<keyword evidence="5" id="KW-1185">Reference proteome</keyword>